<dbReference type="PANTHER" id="PTHR10404">
    <property type="entry name" value="N-ACETYLATED-ALPHA-LINKED ACIDIC DIPEPTIDASE"/>
    <property type="match status" value="1"/>
</dbReference>
<gene>
    <name evidence="6" type="ORF">WG66_17264</name>
</gene>
<evidence type="ECO:0000256" key="1">
    <source>
        <dbReference type="ARBA" id="ARBA00005634"/>
    </source>
</evidence>
<evidence type="ECO:0000313" key="7">
    <source>
        <dbReference type="Proteomes" id="UP000054988"/>
    </source>
</evidence>
<dbReference type="Pfam" id="PF04389">
    <property type="entry name" value="Peptidase_M28"/>
    <property type="match status" value="1"/>
</dbReference>
<name>A0A0W0F1Q5_MONRR</name>
<keyword evidence="2" id="KW-0812">Transmembrane</keyword>
<dbReference type="Proteomes" id="UP000054988">
    <property type="component" value="Unassembled WGS sequence"/>
</dbReference>
<dbReference type="Gene3D" id="3.40.630.10">
    <property type="entry name" value="Zn peptidases"/>
    <property type="match status" value="1"/>
</dbReference>
<dbReference type="InterPro" id="IPR007365">
    <property type="entry name" value="TFR-like_dimer_dom"/>
</dbReference>
<organism evidence="6 7">
    <name type="scientific">Moniliophthora roreri</name>
    <name type="common">Frosty pod rot fungus</name>
    <name type="synonym">Monilia roreri</name>
    <dbReference type="NCBI Taxonomy" id="221103"/>
    <lineage>
        <taxon>Eukaryota</taxon>
        <taxon>Fungi</taxon>
        <taxon>Dikarya</taxon>
        <taxon>Basidiomycota</taxon>
        <taxon>Agaricomycotina</taxon>
        <taxon>Agaricomycetes</taxon>
        <taxon>Agaricomycetidae</taxon>
        <taxon>Agaricales</taxon>
        <taxon>Marasmiineae</taxon>
        <taxon>Marasmiaceae</taxon>
        <taxon>Moniliophthora</taxon>
    </lineage>
</organism>
<dbReference type="SUPFAM" id="SSF47672">
    <property type="entry name" value="Transferrin receptor-like dimerisation domain"/>
    <property type="match status" value="1"/>
</dbReference>
<dbReference type="InterPro" id="IPR036757">
    <property type="entry name" value="TFR-like_dimer_dom_sf"/>
</dbReference>
<dbReference type="SUPFAM" id="SSF53187">
    <property type="entry name" value="Zn-dependent exopeptidases"/>
    <property type="match status" value="1"/>
</dbReference>
<feature type="transmembrane region" description="Helical" evidence="2">
    <location>
        <begin position="24"/>
        <end position="42"/>
    </location>
</feature>
<dbReference type="eggNOG" id="KOG2195">
    <property type="taxonomic scope" value="Eukaryota"/>
</dbReference>
<dbReference type="PANTHER" id="PTHR10404:SF46">
    <property type="entry name" value="VACUOLAR PROTEIN SORTING-ASSOCIATED PROTEIN 70"/>
    <property type="match status" value="1"/>
</dbReference>
<protein>
    <recommendedName>
        <fullName evidence="8">Zn-dependent exopeptidase</fullName>
    </recommendedName>
</protein>
<dbReference type="SUPFAM" id="SSF52025">
    <property type="entry name" value="PA domain"/>
    <property type="match status" value="1"/>
</dbReference>
<dbReference type="Pfam" id="PF04253">
    <property type="entry name" value="TFR_dimer"/>
    <property type="match status" value="1"/>
</dbReference>
<accession>A0A0W0F1Q5</accession>
<evidence type="ECO:0000259" key="4">
    <source>
        <dbReference type="Pfam" id="PF04253"/>
    </source>
</evidence>
<dbReference type="CDD" id="cd08022">
    <property type="entry name" value="M28_PSMA_like"/>
    <property type="match status" value="1"/>
</dbReference>
<dbReference type="AlphaFoldDB" id="A0A0W0F1Q5"/>
<dbReference type="InterPro" id="IPR003137">
    <property type="entry name" value="PA_domain"/>
</dbReference>
<dbReference type="Pfam" id="PF02225">
    <property type="entry name" value="PA"/>
    <property type="match status" value="1"/>
</dbReference>
<sequence length="856" mass="94824">MGKVEQPETFTFTNVPAKRKRGRILATTGLFLGVGWILWSIGQTQFGNEHQVLYSKSGLENKDFEELFLSIPSGKNAHSAAIAYADHAHVAGTSEDFEDAKRILKFFQTELGIRPPRSEPIFPAGTPKSRAATISLTEIFRSRSPTAWIDVYYPEMDKPLEQSLDLFNEEGQSVLSFDLAEDGDPLDEVAHELRDAVPAWHGYSADGEVEGQLIYVNYGTKEDYDELVESGANFTGKIAIARYGQIARGLKIKGAEELGAAGVLIFSDPRDDGYVTVENGYAAYPHGPARNPTAIERGSVMFLTTHPGDPTTPGYPAYENAKRQEPTNVAKIPSLPISWQNAGRLLEEIGEVYAKDENSDGRRKLSGKSSVSKIRLVNHVKYEVIPIWNAMAAIPGHIRDEVVILGCHRDAWVAGAADPISGTAALHEIVRAYGTLLKEGWKPLRTIVIASWDGEEHGLLGSTEYGEDFASWISDHVVAYINVDVSSAGSAWQALGTPSLAHLIKSTALDVPHPTTPGRSLWDARNDDGPFHGPDSSAPVDVEFLSRYEGSQRRRRNAATEIGPLGSGSDFTVFLQRLGIPSADQGFGYTPHDAVYHYHSIYDTVRWQEEYADPGYDRHIAVARHLGLMVMRLADSIIVPLNTTQYALELDDYLDKIENLVSDMDVPDLSSELVALRSSIAYLQIASMKLDQEKVAAEENFKDALSKLPWTFDAVSEHHCTRNLFPEVVNWIRSIFGLNENYPVHWASYLSADIGDILPRLPKNPILEFIKAARRVSSVNKKLIAFERGFLSESGVTNRQWYRHLGVAPGKWLGYGATTFPALSEAIQFDRNVTGAKYEARRLIELLDVLTEKTRP</sequence>
<proteinExistence type="inferred from homology"/>
<evidence type="ECO:0000313" key="6">
    <source>
        <dbReference type="EMBL" id="KTB30130.1"/>
    </source>
</evidence>
<evidence type="ECO:0008006" key="8">
    <source>
        <dbReference type="Google" id="ProtNLM"/>
    </source>
</evidence>
<feature type="domain" description="PA" evidence="3">
    <location>
        <begin position="209"/>
        <end position="280"/>
    </location>
</feature>
<comment type="similarity">
    <text evidence="1">Belongs to the peptidase M28 family. M28B subfamily.</text>
</comment>
<dbReference type="GO" id="GO:0004180">
    <property type="term" value="F:carboxypeptidase activity"/>
    <property type="evidence" value="ECO:0007669"/>
    <property type="project" value="TreeGrafter"/>
</dbReference>
<dbReference type="InterPro" id="IPR039373">
    <property type="entry name" value="Peptidase_M28B"/>
</dbReference>
<evidence type="ECO:0000259" key="3">
    <source>
        <dbReference type="Pfam" id="PF02225"/>
    </source>
</evidence>
<dbReference type="InterPro" id="IPR046450">
    <property type="entry name" value="PA_dom_sf"/>
</dbReference>
<comment type="caution">
    <text evidence="6">The sequence shown here is derived from an EMBL/GenBank/DDBJ whole genome shotgun (WGS) entry which is preliminary data.</text>
</comment>
<keyword evidence="2" id="KW-0472">Membrane</keyword>
<evidence type="ECO:0000259" key="5">
    <source>
        <dbReference type="Pfam" id="PF04389"/>
    </source>
</evidence>
<dbReference type="CDD" id="cd02121">
    <property type="entry name" value="PA_GCPII_like"/>
    <property type="match status" value="1"/>
</dbReference>
<dbReference type="FunFam" id="3.40.630.10:FF:000101">
    <property type="entry name" value="N-acetylated alpha-linked acidic dipeptidase like 1"/>
    <property type="match status" value="1"/>
</dbReference>
<dbReference type="Gene3D" id="3.50.30.30">
    <property type="match status" value="1"/>
</dbReference>
<reference evidence="6 7" key="1">
    <citation type="submission" date="2015-12" db="EMBL/GenBank/DDBJ databases">
        <title>Draft genome sequence of Moniliophthora roreri, the causal agent of frosty pod rot of cacao.</title>
        <authorList>
            <person name="Aime M.C."/>
            <person name="Diaz-Valderrama J.R."/>
            <person name="Kijpornyongpan T."/>
            <person name="Phillips-Mora W."/>
        </authorList>
    </citation>
    <scope>NUCLEOTIDE SEQUENCE [LARGE SCALE GENOMIC DNA]</scope>
    <source>
        <strain evidence="6 7">MCA 2952</strain>
    </source>
</reference>
<dbReference type="InterPro" id="IPR007484">
    <property type="entry name" value="Peptidase_M28"/>
</dbReference>
<keyword evidence="2" id="KW-1133">Transmembrane helix</keyword>
<evidence type="ECO:0000256" key="2">
    <source>
        <dbReference type="SAM" id="Phobius"/>
    </source>
</evidence>
<dbReference type="Gene3D" id="1.20.930.40">
    <property type="entry name" value="Transferrin receptor-like, dimerisation domain"/>
    <property type="match status" value="1"/>
</dbReference>
<dbReference type="EMBL" id="LATX01002395">
    <property type="protein sequence ID" value="KTB30130.1"/>
    <property type="molecule type" value="Genomic_DNA"/>
</dbReference>
<feature type="domain" description="Transferrin receptor-like dimerisation" evidence="4">
    <location>
        <begin position="773"/>
        <end position="848"/>
    </location>
</feature>
<feature type="domain" description="Peptidase M28" evidence="5">
    <location>
        <begin position="389"/>
        <end position="605"/>
    </location>
</feature>